<evidence type="ECO:0000313" key="4">
    <source>
        <dbReference type="Proteomes" id="UP001555826"/>
    </source>
</evidence>
<feature type="domain" description="Helix-turn-helix" evidence="2">
    <location>
        <begin position="34"/>
        <end position="78"/>
    </location>
</feature>
<evidence type="ECO:0000313" key="3">
    <source>
        <dbReference type="EMBL" id="MEW9267103.1"/>
    </source>
</evidence>
<evidence type="ECO:0000256" key="1">
    <source>
        <dbReference type="SAM" id="MobiDB-lite"/>
    </source>
</evidence>
<dbReference type="EMBL" id="JBFNQN010000015">
    <property type="protein sequence ID" value="MEW9267103.1"/>
    <property type="molecule type" value="Genomic_DNA"/>
</dbReference>
<feature type="region of interest" description="Disordered" evidence="1">
    <location>
        <begin position="1"/>
        <end position="28"/>
    </location>
</feature>
<protein>
    <submittedName>
        <fullName evidence="3">Helix-turn-helix domain-containing protein</fullName>
    </submittedName>
</protein>
<dbReference type="RefSeq" id="WP_367640300.1">
    <property type="nucleotide sequence ID" value="NZ_JBFNQN010000015.1"/>
</dbReference>
<dbReference type="Pfam" id="PF12728">
    <property type="entry name" value="HTH_17"/>
    <property type="match status" value="1"/>
</dbReference>
<dbReference type="InterPro" id="IPR041657">
    <property type="entry name" value="HTH_17"/>
</dbReference>
<organism evidence="3 4">
    <name type="scientific">Kineococcus endophyticus</name>
    <dbReference type="NCBI Taxonomy" id="1181883"/>
    <lineage>
        <taxon>Bacteria</taxon>
        <taxon>Bacillati</taxon>
        <taxon>Actinomycetota</taxon>
        <taxon>Actinomycetes</taxon>
        <taxon>Kineosporiales</taxon>
        <taxon>Kineosporiaceae</taxon>
        <taxon>Kineococcus</taxon>
    </lineage>
</organism>
<dbReference type="Proteomes" id="UP001555826">
    <property type="component" value="Unassembled WGS sequence"/>
</dbReference>
<gene>
    <name evidence="3" type="ORF">AB1207_20315</name>
</gene>
<name>A0ABV3PBS6_9ACTN</name>
<dbReference type="InterPro" id="IPR010093">
    <property type="entry name" value="SinI_DNA-bd"/>
</dbReference>
<accession>A0ABV3PBS6</accession>
<keyword evidence="4" id="KW-1185">Reference proteome</keyword>
<feature type="compositionally biased region" description="Polar residues" evidence="1">
    <location>
        <begin position="1"/>
        <end position="20"/>
    </location>
</feature>
<dbReference type="NCBIfam" id="TIGR01764">
    <property type="entry name" value="excise"/>
    <property type="match status" value="1"/>
</dbReference>
<comment type="caution">
    <text evidence="3">The sequence shown here is derived from an EMBL/GenBank/DDBJ whole genome shotgun (WGS) entry which is preliminary data.</text>
</comment>
<sequence length="85" mass="9017">MTNNAPNSTAPHQMNPTLTTSPPPSDWKERATITVPQAATVLGVSRSSAYEAVHRHSIPTVRIGRRLLVPVGALLDLLNVGGPRG</sequence>
<evidence type="ECO:0000259" key="2">
    <source>
        <dbReference type="Pfam" id="PF12728"/>
    </source>
</evidence>
<proteinExistence type="predicted"/>
<reference evidence="3 4" key="1">
    <citation type="submission" date="2024-07" db="EMBL/GenBank/DDBJ databases">
        <authorList>
            <person name="Thanompreechachai J."/>
            <person name="Duangmal K."/>
        </authorList>
    </citation>
    <scope>NUCLEOTIDE SEQUENCE [LARGE SCALE GENOMIC DNA]</scope>
    <source>
        <strain evidence="3 4">KCTC 19886</strain>
    </source>
</reference>